<evidence type="ECO:0000313" key="8">
    <source>
        <dbReference type="Proteomes" id="UP000305198"/>
    </source>
</evidence>
<dbReference type="InterPro" id="IPR010664">
    <property type="entry name" value="LipoPS_assembly_LptC-rel"/>
</dbReference>
<evidence type="ECO:0000256" key="2">
    <source>
        <dbReference type="ARBA" id="ARBA00022519"/>
    </source>
</evidence>
<dbReference type="PANTHER" id="PTHR37481:SF1">
    <property type="entry name" value="LIPOPOLYSACCHARIDE EXPORT SYSTEM PROTEIN LPTC"/>
    <property type="match status" value="1"/>
</dbReference>
<dbReference type="Pfam" id="PF06835">
    <property type="entry name" value="LptC"/>
    <property type="match status" value="1"/>
</dbReference>
<dbReference type="NCBIfam" id="TIGR04409">
    <property type="entry name" value="LptC_YrbK"/>
    <property type="match status" value="1"/>
</dbReference>
<dbReference type="GO" id="GO:0015221">
    <property type="term" value="F:lipopolysaccharide transmembrane transporter activity"/>
    <property type="evidence" value="ECO:0007669"/>
    <property type="project" value="InterPro"/>
</dbReference>
<feature type="transmembrane region" description="Helical" evidence="6">
    <location>
        <begin position="25"/>
        <end position="45"/>
    </location>
</feature>
<evidence type="ECO:0000256" key="5">
    <source>
        <dbReference type="ARBA" id="ARBA00023136"/>
    </source>
</evidence>
<evidence type="ECO:0000256" key="6">
    <source>
        <dbReference type="HAMAP-Rule" id="MF_01915"/>
    </source>
</evidence>
<comment type="subcellular location">
    <subcellularLocation>
        <location evidence="6">Cell inner membrane</location>
        <topology evidence="6">Single-pass membrane protein</topology>
    </subcellularLocation>
</comment>
<evidence type="ECO:0000313" key="7">
    <source>
        <dbReference type="EMBL" id="TKA92012.1"/>
    </source>
</evidence>
<dbReference type="HAMAP" id="MF_01915">
    <property type="entry name" value="LPS_assembly_LptC"/>
    <property type="match status" value="1"/>
</dbReference>
<dbReference type="Gene3D" id="2.60.450.10">
    <property type="entry name" value="Lipopolysaccharide (LPS) transport protein A like domain"/>
    <property type="match status" value="1"/>
</dbReference>
<dbReference type="PANTHER" id="PTHR37481">
    <property type="entry name" value="LIPOPOLYSACCHARIDE EXPORT SYSTEM PROTEIN LPTC"/>
    <property type="match status" value="1"/>
</dbReference>
<keyword evidence="5 6" id="KW-0472">Membrane</keyword>
<keyword evidence="1 6" id="KW-1003">Cell membrane</keyword>
<evidence type="ECO:0000256" key="1">
    <source>
        <dbReference type="ARBA" id="ARBA00022475"/>
    </source>
</evidence>
<accession>A0A4U0YIW2</accession>
<dbReference type="GO" id="GO:0030288">
    <property type="term" value="C:outer membrane-bounded periplasmic space"/>
    <property type="evidence" value="ECO:0007669"/>
    <property type="project" value="TreeGrafter"/>
</dbReference>
<keyword evidence="4 6" id="KW-1133">Transmembrane helix</keyword>
<dbReference type="Proteomes" id="UP000305198">
    <property type="component" value="Unassembled WGS sequence"/>
</dbReference>
<sequence length="209" mass="23087">MRTDHARPGHPGKRPGSLPVKIPRYLVTGGIVLLAVALALAVGYWNIRPASFTPQVIQDPLQPDFFMDNARIRQLDANGQPVYDLDSVRAAHQVGDDVTELDDPKLLYYREGEQQPWDVQARYGEVSAGGDRVDLSQNVVIEQQLTGQPLRRLSTPALSIFPHRHFAETDRSVRIEAANGVTTATGMEANFNDGTIKLLSNVRGEHEAL</sequence>
<keyword evidence="2 6" id="KW-0997">Cell inner membrane</keyword>
<comment type="similarity">
    <text evidence="6">Belongs to the LptC family.</text>
</comment>
<proteinExistence type="inferred from homology"/>
<name>A0A4U0YIW2_9GAMM</name>
<dbReference type="GO" id="GO:0005886">
    <property type="term" value="C:plasma membrane"/>
    <property type="evidence" value="ECO:0007669"/>
    <property type="project" value="UniProtKB-SubCell"/>
</dbReference>
<keyword evidence="3 6" id="KW-0812">Transmembrane</keyword>
<reference evidence="7 8" key="1">
    <citation type="submission" date="2019-04" db="EMBL/GenBank/DDBJ databases">
        <title>Crypto-aerobic microbial life in anoxic (sulfidic) marine sediments.</title>
        <authorList>
            <person name="Bhattacharya S."/>
            <person name="Roy C."/>
            <person name="Mondal N."/>
            <person name="Sarkar J."/>
            <person name="Mandal S."/>
            <person name="Rameez M.J."/>
            <person name="Ghosh W."/>
        </authorList>
    </citation>
    <scope>NUCLEOTIDE SEQUENCE [LARGE SCALE GENOMIC DNA]</scope>
    <source>
        <strain evidence="7 8">SBBB</strain>
    </source>
</reference>
<dbReference type="InterPro" id="IPR026265">
    <property type="entry name" value="LptC"/>
</dbReference>
<dbReference type="InterPro" id="IPR052363">
    <property type="entry name" value="LPS_export_LptC"/>
</dbReference>
<gene>
    <name evidence="6 7" type="primary">lptC</name>
    <name evidence="7" type="ORF">FA869_06320</name>
</gene>
<evidence type="ECO:0000256" key="3">
    <source>
        <dbReference type="ARBA" id="ARBA00022692"/>
    </source>
</evidence>
<comment type="subunit">
    <text evidence="6">Component of the lipopolysaccharide transport and assembly complex. Interacts with LptA and the LptBFG transporter complex.</text>
</comment>
<protein>
    <recommendedName>
        <fullName evidence="6">Lipopolysaccharide export system protein LptC</fullName>
    </recommendedName>
</protein>
<dbReference type="EMBL" id="SWAV01000002">
    <property type="protein sequence ID" value="TKA92012.1"/>
    <property type="molecule type" value="Genomic_DNA"/>
</dbReference>
<comment type="function">
    <text evidence="6">Involved in the assembly of lipopolysaccharide (LPS). Required for the translocation of LPS from the inner membrane to the outer membrane. Facilitates the transfer of LPS from the inner membrane to the periplasmic protein LptA. Could be a docking site for LptA.</text>
</comment>
<dbReference type="GO" id="GO:0017089">
    <property type="term" value="F:glycolipid transfer activity"/>
    <property type="evidence" value="ECO:0007669"/>
    <property type="project" value="TreeGrafter"/>
</dbReference>
<evidence type="ECO:0000256" key="4">
    <source>
        <dbReference type="ARBA" id="ARBA00022989"/>
    </source>
</evidence>
<comment type="caution">
    <text evidence="7">The sequence shown here is derived from an EMBL/GenBank/DDBJ whole genome shotgun (WGS) entry which is preliminary data.</text>
</comment>
<dbReference type="GO" id="GO:0043165">
    <property type="term" value="P:Gram-negative-bacterium-type cell outer membrane assembly"/>
    <property type="evidence" value="ECO:0007669"/>
    <property type="project" value="UniProtKB-UniRule"/>
</dbReference>
<organism evidence="7 8">
    <name type="scientific">Halopseudomonas bauzanensis</name>
    <dbReference type="NCBI Taxonomy" id="653930"/>
    <lineage>
        <taxon>Bacteria</taxon>
        <taxon>Pseudomonadati</taxon>
        <taxon>Pseudomonadota</taxon>
        <taxon>Gammaproteobacteria</taxon>
        <taxon>Pseudomonadales</taxon>
        <taxon>Pseudomonadaceae</taxon>
        <taxon>Halopseudomonas</taxon>
    </lineage>
</organism>
<dbReference type="AlphaFoldDB" id="A0A4U0YIW2"/>